<protein>
    <submittedName>
        <fullName evidence="2">Cupin</fullName>
    </submittedName>
</protein>
<feature type="domain" description="Cupin type-2" evidence="1">
    <location>
        <begin position="43"/>
        <end position="112"/>
    </location>
</feature>
<proteinExistence type="predicted"/>
<dbReference type="InterPro" id="IPR011051">
    <property type="entry name" value="RmlC_Cupin_sf"/>
</dbReference>
<organism evidence="2 3">
    <name type="scientific">Nibricoccus aquaticus</name>
    <dbReference type="NCBI Taxonomy" id="2576891"/>
    <lineage>
        <taxon>Bacteria</taxon>
        <taxon>Pseudomonadati</taxon>
        <taxon>Verrucomicrobiota</taxon>
        <taxon>Opitutia</taxon>
        <taxon>Opitutales</taxon>
        <taxon>Opitutaceae</taxon>
        <taxon>Nibricoccus</taxon>
    </lineage>
</organism>
<accession>A0A290QCI7</accession>
<dbReference type="EMBL" id="CP023344">
    <property type="protein sequence ID" value="ATC65967.1"/>
    <property type="molecule type" value="Genomic_DNA"/>
</dbReference>
<dbReference type="KEGG" id="vbh:CMV30_03365"/>
<reference evidence="2 3" key="1">
    <citation type="submission" date="2017-09" db="EMBL/GenBank/DDBJ databases">
        <title>Complete genome sequence of Verrucomicrobial strain HZ-65, isolated from freshwater.</title>
        <authorList>
            <person name="Choi A."/>
        </authorList>
    </citation>
    <scope>NUCLEOTIDE SEQUENCE [LARGE SCALE GENOMIC DNA]</scope>
    <source>
        <strain evidence="2 3">HZ-65</strain>
    </source>
</reference>
<dbReference type="Proteomes" id="UP000217265">
    <property type="component" value="Chromosome"/>
</dbReference>
<sequence length="150" mass="17108">MTPIEGYRLIPPSELTWRPSNMMRIPNADFLERTGSELLGARLWRMPPMSANTLHKHVLKEEFYFVLEGTGRIRVDEETLTVPKYGSVLVGPAMLRQVFNDSEKEETLWLIIGAPEKEFESGVIDRSLIYPVEPTQLPPELTSAVWPPKS</sequence>
<evidence type="ECO:0000313" key="2">
    <source>
        <dbReference type="EMBL" id="ATC65967.1"/>
    </source>
</evidence>
<gene>
    <name evidence="2" type="ORF">CMV30_03365</name>
</gene>
<dbReference type="InterPro" id="IPR013096">
    <property type="entry name" value="Cupin_2"/>
</dbReference>
<dbReference type="AlphaFoldDB" id="A0A290QCI7"/>
<dbReference type="OrthoDB" id="9797047at2"/>
<dbReference type="SUPFAM" id="SSF51182">
    <property type="entry name" value="RmlC-like cupins"/>
    <property type="match status" value="1"/>
</dbReference>
<name>A0A290QCI7_9BACT</name>
<dbReference type="Pfam" id="PF07883">
    <property type="entry name" value="Cupin_2"/>
    <property type="match status" value="1"/>
</dbReference>
<evidence type="ECO:0000259" key="1">
    <source>
        <dbReference type="Pfam" id="PF07883"/>
    </source>
</evidence>
<dbReference type="Gene3D" id="2.60.120.10">
    <property type="entry name" value="Jelly Rolls"/>
    <property type="match status" value="1"/>
</dbReference>
<dbReference type="InterPro" id="IPR014710">
    <property type="entry name" value="RmlC-like_jellyroll"/>
</dbReference>
<keyword evidence="3" id="KW-1185">Reference proteome</keyword>
<evidence type="ECO:0000313" key="3">
    <source>
        <dbReference type="Proteomes" id="UP000217265"/>
    </source>
</evidence>